<dbReference type="Proteomes" id="UP000585050">
    <property type="component" value="Unassembled WGS sequence"/>
</dbReference>
<evidence type="ECO:0000259" key="2">
    <source>
        <dbReference type="Pfam" id="PF19904"/>
    </source>
</evidence>
<keyword evidence="1" id="KW-0472">Membrane</keyword>
<dbReference type="AlphaFoldDB" id="A0A7X8SQU4"/>
<keyword evidence="1" id="KW-1133">Transmembrane helix</keyword>
<dbReference type="Pfam" id="PF19904">
    <property type="entry name" value="DUF6377"/>
    <property type="match status" value="1"/>
</dbReference>
<reference evidence="3 4" key="1">
    <citation type="submission" date="2020-04" db="EMBL/GenBank/DDBJ databases">
        <title>Flammeovirga sp. SR4, a novel species isolated from seawater.</title>
        <authorList>
            <person name="Wang X."/>
        </authorList>
    </citation>
    <scope>NUCLEOTIDE SEQUENCE [LARGE SCALE GENOMIC DNA]</scope>
    <source>
        <strain evidence="3 4">SR4</strain>
    </source>
</reference>
<keyword evidence="1" id="KW-0812">Transmembrane</keyword>
<accession>A0A7X8SQU4</accession>
<evidence type="ECO:0000313" key="3">
    <source>
        <dbReference type="EMBL" id="NLR94567.1"/>
    </source>
</evidence>
<sequence length="552" mass="64324">MDRFKYIITLVFFCIPILCWSNDELEDLFLQLDEIIQQIPSLDQKKEEKIKSLKEALALNENSLKEKYFLAEELFLAYEFYKFKEAIHYAFLQRKLARELNDQDLINRSNLNLSILLINSGSYEEPATIMQKIDRQSLNDDRWKQYYETQKTLYNQLFAYTPTIELKEVYLKKYLSYCDTLLNLVSENSDSYLDIKETFALDKRNLLDARKISSLRLSRTSIGERVYSKAAYMRSLTYELEHDDLNQKKYLILSAISDIKGNIKDNASIASLALKLYNENEIELAYKYIHVANEDALFFGSKLRAIQLGNVMPLISKSYEAQLQEKNNILQLYTILISGLIIIALAAVFFSLQQLKKSRVAGKELESTNHELGDAVENLSKANSQLRQLSIDLKNTSHIKEVYLGEFLKICSDYIDKLEHQNIHAQKMLVGRKYSKFLEELKNQDVRKTEMKDFYQNFDQTFLSIYPNFIEQINDLIDESAPVIVKQKSLLNTELRVFAFIRLGISDSHKIAKLLGTSVTTIYNYRVKLRNKARGDRDLFEEQVMEIGNSED</sequence>
<feature type="domain" description="DUF6377" evidence="2">
    <location>
        <begin position="258"/>
        <end position="512"/>
    </location>
</feature>
<protein>
    <recommendedName>
        <fullName evidence="2">DUF6377 domain-containing protein</fullName>
    </recommendedName>
</protein>
<dbReference type="EMBL" id="JABAIL010000013">
    <property type="protein sequence ID" value="NLR94567.1"/>
    <property type="molecule type" value="Genomic_DNA"/>
</dbReference>
<dbReference type="InterPro" id="IPR045957">
    <property type="entry name" value="DUF6377"/>
</dbReference>
<organism evidence="3 4">
    <name type="scientific">Flammeovirga agarivorans</name>
    <dbReference type="NCBI Taxonomy" id="2726742"/>
    <lineage>
        <taxon>Bacteria</taxon>
        <taxon>Pseudomonadati</taxon>
        <taxon>Bacteroidota</taxon>
        <taxon>Cytophagia</taxon>
        <taxon>Cytophagales</taxon>
        <taxon>Flammeovirgaceae</taxon>
        <taxon>Flammeovirga</taxon>
    </lineage>
</organism>
<keyword evidence="4" id="KW-1185">Reference proteome</keyword>
<evidence type="ECO:0000313" key="4">
    <source>
        <dbReference type="Proteomes" id="UP000585050"/>
    </source>
</evidence>
<dbReference type="RefSeq" id="WP_168885277.1">
    <property type="nucleotide sequence ID" value="NZ_JABAIL010000013.1"/>
</dbReference>
<comment type="caution">
    <text evidence="3">The sequence shown here is derived from an EMBL/GenBank/DDBJ whole genome shotgun (WGS) entry which is preliminary data.</text>
</comment>
<gene>
    <name evidence="3" type="ORF">HGP29_25410</name>
</gene>
<name>A0A7X8SQU4_9BACT</name>
<feature type="transmembrane region" description="Helical" evidence="1">
    <location>
        <begin position="332"/>
        <end position="352"/>
    </location>
</feature>
<evidence type="ECO:0000256" key="1">
    <source>
        <dbReference type="SAM" id="Phobius"/>
    </source>
</evidence>
<proteinExistence type="predicted"/>